<dbReference type="RefSeq" id="XP_005765764.1">
    <property type="nucleotide sequence ID" value="XM_005765707.1"/>
</dbReference>
<reference evidence="2" key="2">
    <citation type="submission" date="2024-10" db="UniProtKB">
        <authorList>
            <consortium name="EnsemblProtists"/>
        </authorList>
    </citation>
    <scope>IDENTIFICATION</scope>
</reference>
<dbReference type="KEGG" id="ehx:EMIHUDRAFT_371120"/>
<feature type="compositionally biased region" description="Basic and acidic residues" evidence="1">
    <location>
        <begin position="12"/>
        <end position="31"/>
    </location>
</feature>
<sequence length="176" mass="19149">EAPQAACVHEGGGVERRAAHHERERQRRQREAAGGSTEPAAEEATDVEAVSAADVLAGVEESGPNYALPTARDGRRERRERLRVDETAKQAGHTIVETGTHVEILGEQGLWWPATIAGREEDVDGRLVHEVEYDGCQGEQYWHMLDDEQWRRATAMPTPANGTNAAASTEGEESGG</sequence>
<dbReference type="GeneID" id="17259483"/>
<evidence type="ECO:0000313" key="3">
    <source>
        <dbReference type="Proteomes" id="UP000013827"/>
    </source>
</evidence>
<dbReference type="PaxDb" id="2903-EOD13335"/>
<dbReference type="AlphaFoldDB" id="A0A0D3IQ00"/>
<dbReference type="EnsemblProtists" id="EOD13335">
    <property type="protein sequence ID" value="EOD13335"/>
    <property type="gene ID" value="EMIHUDRAFT_371120"/>
</dbReference>
<evidence type="ECO:0000256" key="1">
    <source>
        <dbReference type="SAM" id="MobiDB-lite"/>
    </source>
</evidence>
<name>A0A0D3IQ00_EMIH1</name>
<organism evidence="2 3">
    <name type="scientific">Emiliania huxleyi (strain CCMP1516)</name>
    <dbReference type="NCBI Taxonomy" id="280463"/>
    <lineage>
        <taxon>Eukaryota</taxon>
        <taxon>Haptista</taxon>
        <taxon>Haptophyta</taxon>
        <taxon>Prymnesiophyceae</taxon>
        <taxon>Isochrysidales</taxon>
        <taxon>Noelaerhabdaceae</taxon>
        <taxon>Emiliania</taxon>
    </lineage>
</organism>
<evidence type="ECO:0000313" key="2">
    <source>
        <dbReference type="EnsemblProtists" id="EOD13335"/>
    </source>
</evidence>
<protein>
    <recommendedName>
        <fullName evidence="4">PWWP domain-containing protein</fullName>
    </recommendedName>
</protein>
<feature type="region of interest" description="Disordered" evidence="1">
    <location>
        <begin position="156"/>
        <end position="176"/>
    </location>
</feature>
<dbReference type="HOGENOM" id="CLU_037272_2_1_1"/>
<evidence type="ECO:0008006" key="4">
    <source>
        <dbReference type="Google" id="ProtNLM"/>
    </source>
</evidence>
<feature type="region of interest" description="Disordered" evidence="1">
    <location>
        <begin position="1"/>
        <end position="82"/>
    </location>
</feature>
<accession>A0A0D3IQ00</accession>
<feature type="compositionally biased region" description="Basic and acidic residues" evidence="1">
    <location>
        <begin position="72"/>
        <end position="82"/>
    </location>
</feature>
<proteinExistence type="predicted"/>
<keyword evidence="3" id="KW-1185">Reference proteome</keyword>
<reference evidence="3" key="1">
    <citation type="journal article" date="2013" name="Nature">
        <title>Pan genome of the phytoplankton Emiliania underpins its global distribution.</title>
        <authorList>
            <person name="Read B.A."/>
            <person name="Kegel J."/>
            <person name="Klute M.J."/>
            <person name="Kuo A."/>
            <person name="Lefebvre S.C."/>
            <person name="Maumus F."/>
            <person name="Mayer C."/>
            <person name="Miller J."/>
            <person name="Monier A."/>
            <person name="Salamov A."/>
            <person name="Young J."/>
            <person name="Aguilar M."/>
            <person name="Claverie J.M."/>
            <person name="Frickenhaus S."/>
            <person name="Gonzalez K."/>
            <person name="Herman E.K."/>
            <person name="Lin Y.C."/>
            <person name="Napier J."/>
            <person name="Ogata H."/>
            <person name="Sarno A.F."/>
            <person name="Shmutz J."/>
            <person name="Schroeder D."/>
            <person name="de Vargas C."/>
            <person name="Verret F."/>
            <person name="von Dassow P."/>
            <person name="Valentin K."/>
            <person name="Van de Peer Y."/>
            <person name="Wheeler G."/>
            <person name="Dacks J.B."/>
            <person name="Delwiche C.F."/>
            <person name="Dyhrman S.T."/>
            <person name="Glockner G."/>
            <person name="John U."/>
            <person name="Richards T."/>
            <person name="Worden A.Z."/>
            <person name="Zhang X."/>
            <person name="Grigoriev I.V."/>
            <person name="Allen A.E."/>
            <person name="Bidle K."/>
            <person name="Borodovsky M."/>
            <person name="Bowler C."/>
            <person name="Brownlee C."/>
            <person name="Cock J.M."/>
            <person name="Elias M."/>
            <person name="Gladyshev V.N."/>
            <person name="Groth M."/>
            <person name="Guda C."/>
            <person name="Hadaegh A."/>
            <person name="Iglesias-Rodriguez M.D."/>
            <person name="Jenkins J."/>
            <person name="Jones B.M."/>
            <person name="Lawson T."/>
            <person name="Leese F."/>
            <person name="Lindquist E."/>
            <person name="Lobanov A."/>
            <person name="Lomsadze A."/>
            <person name="Malik S.B."/>
            <person name="Marsh M.E."/>
            <person name="Mackinder L."/>
            <person name="Mock T."/>
            <person name="Mueller-Roeber B."/>
            <person name="Pagarete A."/>
            <person name="Parker M."/>
            <person name="Probert I."/>
            <person name="Quesneville H."/>
            <person name="Raines C."/>
            <person name="Rensing S.A."/>
            <person name="Riano-Pachon D.M."/>
            <person name="Richier S."/>
            <person name="Rokitta S."/>
            <person name="Shiraiwa Y."/>
            <person name="Soanes D.M."/>
            <person name="van der Giezen M."/>
            <person name="Wahlund T.M."/>
            <person name="Williams B."/>
            <person name="Wilson W."/>
            <person name="Wolfe G."/>
            <person name="Wurch L.L."/>
        </authorList>
    </citation>
    <scope>NUCLEOTIDE SEQUENCE</scope>
</reference>
<dbReference type="Proteomes" id="UP000013827">
    <property type="component" value="Unassembled WGS sequence"/>
</dbReference>